<dbReference type="Gene3D" id="3.30.40.10">
    <property type="entry name" value="Zinc/RING finger domain, C3HC4 (zinc finger)"/>
    <property type="match status" value="1"/>
</dbReference>
<sequence length="84" mass="9096">MSCTHLAEAGTVEPETTGECPECVAAGDDWVHLRACLSCGHVGCCDSSPNRHATKHFQATGHPVMRSIQPGENWRWCFVDEAIG</sequence>
<comment type="caution">
    <text evidence="2">The sequence shown here is derived from an EMBL/GenBank/DDBJ whole genome shotgun (WGS) entry which is preliminary data.</text>
</comment>
<dbReference type="EC" id="3.4.19.12" evidence="2"/>
<dbReference type="SUPFAM" id="SSF57850">
    <property type="entry name" value="RING/U-box"/>
    <property type="match status" value="1"/>
</dbReference>
<organism evidence="2 3">
    <name type="scientific">Plantactinospora siamensis</name>
    <dbReference type="NCBI Taxonomy" id="555372"/>
    <lineage>
        <taxon>Bacteria</taxon>
        <taxon>Bacillati</taxon>
        <taxon>Actinomycetota</taxon>
        <taxon>Actinomycetes</taxon>
        <taxon>Micromonosporales</taxon>
        <taxon>Micromonosporaceae</taxon>
        <taxon>Plantactinospora</taxon>
    </lineage>
</organism>
<evidence type="ECO:0000313" key="2">
    <source>
        <dbReference type="EMBL" id="MFC0566638.1"/>
    </source>
</evidence>
<keyword evidence="2" id="KW-0378">Hydrolase</keyword>
<gene>
    <name evidence="2" type="ORF">ACFFHU_21165</name>
</gene>
<reference evidence="2 3" key="1">
    <citation type="submission" date="2024-09" db="EMBL/GenBank/DDBJ databases">
        <authorList>
            <person name="Sun Q."/>
            <person name="Mori K."/>
        </authorList>
    </citation>
    <scope>NUCLEOTIDE SEQUENCE [LARGE SCALE GENOMIC DNA]</scope>
    <source>
        <strain evidence="2 3">TBRC 2205</strain>
    </source>
</reference>
<dbReference type="EMBL" id="JBHLUE010000017">
    <property type="protein sequence ID" value="MFC0566638.1"/>
    <property type="molecule type" value="Genomic_DNA"/>
</dbReference>
<dbReference type="PROSITE" id="PS50271">
    <property type="entry name" value="ZF_UBP"/>
    <property type="match status" value="1"/>
</dbReference>
<feature type="domain" description="UBP-type" evidence="1">
    <location>
        <begin position="1"/>
        <end position="84"/>
    </location>
</feature>
<dbReference type="Pfam" id="PF02148">
    <property type="entry name" value="zf-UBP"/>
    <property type="match status" value="1"/>
</dbReference>
<proteinExistence type="predicted"/>
<evidence type="ECO:0000259" key="1">
    <source>
        <dbReference type="PROSITE" id="PS50271"/>
    </source>
</evidence>
<dbReference type="RefSeq" id="WP_377341482.1">
    <property type="nucleotide sequence ID" value="NZ_JBHLUE010000017.1"/>
</dbReference>
<dbReference type="GO" id="GO:0004843">
    <property type="term" value="F:cysteine-type deubiquitinase activity"/>
    <property type="evidence" value="ECO:0007669"/>
    <property type="project" value="UniProtKB-EC"/>
</dbReference>
<keyword evidence="3" id="KW-1185">Reference proteome</keyword>
<dbReference type="InterPro" id="IPR001607">
    <property type="entry name" value="Znf_UBP"/>
</dbReference>
<accession>A0ABV6P0U2</accession>
<name>A0ABV6P0U2_9ACTN</name>
<dbReference type="Proteomes" id="UP001589894">
    <property type="component" value="Unassembled WGS sequence"/>
</dbReference>
<protein>
    <submittedName>
        <fullName evidence="2">Ubiquitin carboxyl-terminal hydrolase 14</fullName>
        <ecNumber evidence="2">3.4.19.12</ecNumber>
    </submittedName>
</protein>
<evidence type="ECO:0000313" key="3">
    <source>
        <dbReference type="Proteomes" id="UP001589894"/>
    </source>
</evidence>
<dbReference type="InterPro" id="IPR013083">
    <property type="entry name" value="Znf_RING/FYVE/PHD"/>
</dbReference>